<name>A0ABU8RUR3_9SPHN</name>
<proteinExistence type="predicted"/>
<dbReference type="Proteomes" id="UP001361239">
    <property type="component" value="Unassembled WGS sequence"/>
</dbReference>
<organism evidence="1 2">
    <name type="scientific">Novosphingobium anseongense</name>
    <dbReference type="NCBI Taxonomy" id="3133436"/>
    <lineage>
        <taxon>Bacteria</taxon>
        <taxon>Pseudomonadati</taxon>
        <taxon>Pseudomonadota</taxon>
        <taxon>Alphaproteobacteria</taxon>
        <taxon>Sphingomonadales</taxon>
        <taxon>Sphingomonadaceae</taxon>
        <taxon>Novosphingobium</taxon>
    </lineage>
</organism>
<evidence type="ECO:0008006" key="3">
    <source>
        <dbReference type="Google" id="ProtNLM"/>
    </source>
</evidence>
<evidence type="ECO:0000313" key="2">
    <source>
        <dbReference type="Proteomes" id="UP001361239"/>
    </source>
</evidence>
<evidence type="ECO:0000313" key="1">
    <source>
        <dbReference type="EMBL" id="MEJ5976802.1"/>
    </source>
</evidence>
<sequence>MKDNGMTTNPLATEDQRDIEAMALRLLRSPTLERARDVATMLWRNAVAWPARDQMDRFDNMIDEYVFHYAMRAANGDAAHPRVARFMAPAHHWFGRDVPGSRWAGDSPDFIYRLIPVEHGVRYEVQGRKTCSLGPTVNYALMGDSNAAPVTQGLLDSLDMEIASDGSFTITIDESPAGERRNHLQTRPGADHILIRDALGDWIDQSANALVVRRIDAAGRAPMDESALAQRAAKNLLEGLYYTYYCTRSGSGQRPNEVRAPLSSGAFGGMATQWGTKGNLDLAPDEAFVVTTTAAGAGFRNVMLTDNFHMSLNYWSRTSSLNMMQMAPDDDGRFTYVVAHRDPGVHNWLDTNGLRETIFGHRWQAFDRDAPSEMPTLTAQLVKFDDLDKVLPRGVAEIDPIDRAAQLAKRETGFKMRFLDR</sequence>
<dbReference type="EMBL" id="JBBHJZ010000002">
    <property type="protein sequence ID" value="MEJ5976802.1"/>
    <property type="molecule type" value="Genomic_DNA"/>
</dbReference>
<gene>
    <name evidence="1" type="ORF">WG901_09170</name>
</gene>
<reference evidence="1 2" key="1">
    <citation type="submission" date="2024-03" db="EMBL/GenBank/DDBJ databases">
        <authorList>
            <person name="Jo J.-H."/>
        </authorList>
    </citation>
    <scope>NUCLEOTIDE SEQUENCE [LARGE SCALE GENOMIC DNA]</scope>
    <source>
        <strain evidence="1 2">PS1R-30</strain>
    </source>
</reference>
<comment type="caution">
    <text evidence="1">The sequence shown here is derived from an EMBL/GenBank/DDBJ whole genome shotgun (WGS) entry which is preliminary data.</text>
</comment>
<dbReference type="RefSeq" id="WP_339586764.1">
    <property type="nucleotide sequence ID" value="NZ_JBBHJZ010000002.1"/>
</dbReference>
<keyword evidence="2" id="KW-1185">Reference proteome</keyword>
<protein>
    <recommendedName>
        <fullName evidence="3">DUF1214 domain-containing protein</fullName>
    </recommendedName>
</protein>
<accession>A0ABU8RUR3</accession>